<dbReference type="InterPro" id="IPR052026">
    <property type="entry name" value="ExeA_AAA_ATPase_DNA-bind"/>
</dbReference>
<evidence type="ECO:0000313" key="2">
    <source>
        <dbReference type="EMBL" id="GAI19064.1"/>
    </source>
</evidence>
<dbReference type="PANTHER" id="PTHR35894:SF1">
    <property type="entry name" value="PHOSPHORIBULOKINASE _ URIDINE KINASE FAMILY"/>
    <property type="match status" value="1"/>
</dbReference>
<dbReference type="GO" id="GO:0016887">
    <property type="term" value="F:ATP hydrolysis activity"/>
    <property type="evidence" value="ECO:0007669"/>
    <property type="project" value="InterPro"/>
</dbReference>
<feature type="domain" description="ORC1/DEAH AAA+ ATPase" evidence="1">
    <location>
        <begin position="19"/>
        <end position="168"/>
    </location>
</feature>
<organism evidence="2">
    <name type="scientific">marine sediment metagenome</name>
    <dbReference type="NCBI Taxonomy" id="412755"/>
    <lineage>
        <taxon>unclassified sequences</taxon>
        <taxon>metagenomes</taxon>
        <taxon>ecological metagenomes</taxon>
    </lineage>
</organism>
<protein>
    <recommendedName>
        <fullName evidence="1">ORC1/DEAH AAA+ ATPase domain-containing protein</fullName>
    </recommendedName>
</protein>
<evidence type="ECO:0000259" key="1">
    <source>
        <dbReference type="Pfam" id="PF13401"/>
    </source>
</evidence>
<reference evidence="2" key="1">
    <citation type="journal article" date="2014" name="Front. Microbiol.">
        <title>High frequency of phylogenetically diverse reductive dehalogenase-homologous genes in deep subseafloor sedimentary metagenomes.</title>
        <authorList>
            <person name="Kawai M."/>
            <person name="Futagami T."/>
            <person name="Toyoda A."/>
            <person name="Takaki Y."/>
            <person name="Nishi S."/>
            <person name="Hori S."/>
            <person name="Arai W."/>
            <person name="Tsubouchi T."/>
            <person name="Morono Y."/>
            <person name="Uchiyama I."/>
            <person name="Ito T."/>
            <person name="Fujiyama A."/>
            <person name="Inagaki F."/>
            <person name="Takami H."/>
        </authorList>
    </citation>
    <scope>NUCLEOTIDE SEQUENCE</scope>
    <source>
        <strain evidence="2">Expedition CK06-06</strain>
    </source>
</reference>
<gene>
    <name evidence="2" type="ORF">S06H3_32967</name>
</gene>
<name>X1NK55_9ZZZZ</name>
<dbReference type="SUPFAM" id="SSF52540">
    <property type="entry name" value="P-loop containing nucleoside triphosphate hydrolases"/>
    <property type="match status" value="1"/>
</dbReference>
<feature type="non-terminal residue" evidence="2">
    <location>
        <position position="1"/>
    </location>
</feature>
<sequence length="263" mass="29493">SFVNAQPSVFESLKQEIKEGRVAVLTGEFGVGKSTFCRQLISELERESLPPHGQIGQIRHVSVFIRASAYESVTEVLRSIVLELGLDAKRDRAHLFHELNSWPENHQESLIVVVDDASEFGGDIVEFGEFIRAVSDINRISLLLDGVWEARGKRRGIKHFLAATPALESRASLAELKHMSERAMEQMLKERILRVSSTDKKRWTLISRKAVSRIHKISKGIPREALKAADKALKEAARRGCSISDEIVCEANNLGFWRRVLGG</sequence>
<dbReference type="AlphaFoldDB" id="X1NK55"/>
<dbReference type="InterPro" id="IPR027417">
    <property type="entry name" value="P-loop_NTPase"/>
</dbReference>
<proteinExistence type="predicted"/>
<accession>X1NK55</accession>
<dbReference type="Gene3D" id="3.40.50.300">
    <property type="entry name" value="P-loop containing nucleotide triphosphate hydrolases"/>
    <property type="match status" value="1"/>
</dbReference>
<dbReference type="Pfam" id="PF13401">
    <property type="entry name" value="AAA_22"/>
    <property type="match status" value="1"/>
</dbReference>
<dbReference type="InterPro" id="IPR049945">
    <property type="entry name" value="AAA_22"/>
</dbReference>
<dbReference type="EMBL" id="BARV01019640">
    <property type="protein sequence ID" value="GAI19064.1"/>
    <property type="molecule type" value="Genomic_DNA"/>
</dbReference>
<dbReference type="PANTHER" id="PTHR35894">
    <property type="entry name" value="GENERAL SECRETION PATHWAY PROTEIN A-RELATED"/>
    <property type="match status" value="1"/>
</dbReference>
<comment type="caution">
    <text evidence="2">The sequence shown here is derived from an EMBL/GenBank/DDBJ whole genome shotgun (WGS) entry which is preliminary data.</text>
</comment>